<reference evidence="2" key="1">
    <citation type="submission" date="2018-06" db="EMBL/GenBank/DDBJ databases">
        <authorList>
            <person name="Zhirakovskaya E."/>
        </authorList>
    </citation>
    <scope>NUCLEOTIDE SEQUENCE</scope>
</reference>
<organism evidence="2">
    <name type="scientific">hydrothermal vent metagenome</name>
    <dbReference type="NCBI Taxonomy" id="652676"/>
    <lineage>
        <taxon>unclassified sequences</taxon>
        <taxon>metagenomes</taxon>
        <taxon>ecological metagenomes</taxon>
    </lineage>
</organism>
<sequence length="138" mass="15010">MGIETGDWKRGVKAGVLAGIAWGWIALAANWLTGAFPLEEGLLYELISFAIGGAIFGTVIGGFLVFGRELLPFKRLLPKAVLLSTSLWLLLRVAGVVLSMNDPSRYHPALDETLQGLVLAILMGGLTWLFWGRRLQTT</sequence>
<evidence type="ECO:0000313" key="2">
    <source>
        <dbReference type="EMBL" id="VAV82680.1"/>
    </source>
</evidence>
<feature type="transmembrane region" description="Helical" evidence="1">
    <location>
        <begin position="46"/>
        <end position="68"/>
    </location>
</feature>
<proteinExistence type="predicted"/>
<dbReference type="EMBL" id="UOEA01000025">
    <property type="protein sequence ID" value="VAV82680.1"/>
    <property type="molecule type" value="Genomic_DNA"/>
</dbReference>
<gene>
    <name evidence="2" type="ORF">MNBD_DELTA01-498</name>
</gene>
<feature type="transmembrane region" description="Helical" evidence="1">
    <location>
        <begin position="80"/>
        <end position="101"/>
    </location>
</feature>
<evidence type="ECO:0000256" key="1">
    <source>
        <dbReference type="SAM" id="Phobius"/>
    </source>
</evidence>
<feature type="transmembrane region" description="Helical" evidence="1">
    <location>
        <begin position="113"/>
        <end position="131"/>
    </location>
</feature>
<name>A0A3B0QLS7_9ZZZZ</name>
<keyword evidence="1" id="KW-0812">Transmembrane</keyword>
<keyword evidence="1" id="KW-1133">Transmembrane helix</keyword>
<dbReference type="AlphaFoldDB" id="A0A3B0QLS7"/>
<protein>
    <submittedName>
        <fullName evidence="2">Uncharacterized protein</fullName>
    </submittedName>
</protein>
<keyword evidence="1" id="KW-0472">Membrane</keyword>
<accession>A0A3B0QLS7</accession>
<feature type="transmembrane region" description="Helical" evidence="1">
    <location>
        <begin position="12"/>
        <end position="34"/>
    </location>
</feature>